<dbReference type="OMA" id="KYLQWVF"/>
<dbReference type="InParanoid" id="S2JJB3"/>
<name>S2JJB3_MUCC1</name>
<dbReference type="OrthoDB" id="2282585at2759"/>
<dbReference type="Proteomes" id="UP000014254">
    <property type="component" value="Unassembled WGS sequence"/>
</dbReference>
<feature type="region of interest" description="Disordered" evidence="2">
    <location>
        <begin position="43"/>
        <end position="96"/>
    </location>
</feature>
<dbReference type="VEuPathDB" id="FungiDB:HMPREF1544_10613"/>
<keyword evidence="4" id="KW-1185">Reference proteome</keyword>
<keyword evidence="1" id="KW-0175">Coiled coil</keyword>
<gene>
    <name evidence="3" type="ORF">HMPREF1544_10613</name>
</gene>
<evidence type="ECO:0000313" key="4">
    <source>
        <dbReference type="Proteomes" id="UP000014254"/>
    </source>
</evidence>
<sequence length="266" mass="30527">MEEESNLSVRDAVRRLERSLSAEQSARSQSSISDFSIPGYLRTTASASSKTSTKRKDEENNDQQHYQKRRRFPSANSVMPTKTYGGQSVSRRDSRESSVFSIASTVREDAGDNEDADEEGFQRVILYAKYLQWVFLTEKAKIAFEHKKQAIERELAIAREALKEKRRREAALLKEKSGMLNDRDVGEYVEQAQQVAKRMIAKKAVKNYDWAEEKKELAVILGQMNDLKASRDVYIPMDSVHKSIKELIRARELMQTIIDMPEPSLK</sequence>
<dbReference type="AlphaFoldDB" id="S2JJB3"/>
<evidence type="ECO:0000256" key="1">
    <source>
        <dbReference type="SAM" id="Coils"/>
    </source>
</evidence>
<evidence type="ECO:0000256" key="2">
    <source>
        <dbReference type="SAM" id="MobiDB-lite"/>
    </source>
</evidence>
<proteinExistence type="predicted"/>
<dbReference type="EMBL" id="KE124105">
    <property type="protein sequence ID" value="EPB82628.1"/>
    <property type="molecule type" value="Genomic_DNA"/>
</dbReference>
<feature type="compositionally biased region" description="Polar residues" evidence="2">
    <location>
        <begin position="74"/>
        <end position="87"/>
    </location>
</feature>
<protein>
    <submittedName>
        <fullName evidence="3">Uncharacterized protein</fullName>
    </submittedName>
</protein>
<feature type="coiled-coil region" evidence="1">
    <location>
        <begin position="148"/>
        <end position="175"/>
    </location>
</feature>
<accession>S2JJB3</accession>
<organism evidence="3 4">
    <name type="scientific">Mucor circinelloides f. circinelloides (strain 1006PhL)</name>
    <name type="common">Mucormycosis agent</name>
    <name type="synonym">Calyptromyces circinelloides</name>
    <dbReference type="NCBI Taxonomy" id="1220926"/>
    <lineage>
        <taxon>Eukaryota</taxon>
        <taxon>Fungi</taxon>
        <taxon>Fungi incertae sedis</taxon>
        <taxon>Mucoromycota</taxon>
        <taxon>Mucoromycotina</taxon>
        <taxon>Mucoromycetes</taxon>
        <taxon>Mucorales</taxon>
        <taxon>Mucorineae</taxon>
        <taxon>Mucoraceae</taxon>
        <taxon>Mucor</taxon>
    </lineage>
</organism>
<reference evidence="4" key="1">
    <citation type="submission" date="2013-05" db="EMBL/GenBank/DDBJ databases">
        <title>The Genome sequence of Mucor circinelloides f. circinelloides 1006PhL.</title>
        <authorList>
            <consortium name="The Broad Institute Genomics Platform"/>
            <person name="Cuomo C."/>
            <person name="Earl A."/>
            <person name="Findley K."/>
            <person name="Lee S.C."/>
            <person name="Walker B."/>
            <person name="Young S."/>
            <person name="Zeng Q."/>
            <person name="Gargeya S."/>
            <person name="Fitzgerald M."/>
            <person name="Haas B."/>
            <person name="Abouelleil A."/>
            <person name="Allen A.W."/>
            <person name="Alvarado L."/>
            <person name="Arachchi H.M."/>
            <person name="Berlin A.M."/>
            <person name="Chapman S.B."/>
            <person name="Gainer-Dewar J."/>
            <person name="Goldberg J."/>
            <person name="Griggs A."/>
            <person name="Gujja S."/>
            <person name="Hansen M."/>
            <person name="Howarth C."/>
            <person name="Imamovic A."/>
            <person name="Ireland A."/>
            <person name="Larimer J."/>
            <person name="McCowan C."/>
            <person name="Murphy C."/>
            <person name="Pearson M."/>
            <person name="Poon T.W."/>
            <person name="Priest M."/>
            <person name="Roberts A."/>
            <person name="Saif S."/>
            <person name="Shea T."/>
            <person name="Sisk P."/>
            <person name="Sykes S."/>
            <person name="Wortman J."/>
            <person name="Nusbaum C."/>
            <person name="Birren B."/>
        </authorList>
    </citation>
    <scope>NUCLEOTIDE SEQUENCE [LARGE SCALE GENOMIC DNA]</scope>
    <source>
        <strain evidence="4">1006PhL</strain>
    </source>
</reference>
<evidence type="ECO:0000313" key="3">
    <source>
        <dbReference type="EMBL" id="EPB82628.1"/>
    </source>
</evidence>